<dbReference type="OrthoDB" id="5135940at2"/>
<comment type="caution">
    <text evidence="2">The sequence shown here is derived from an EMBL/GenBank/DDBJ whole genome shotgun (WGS) entry which is preliminary data.</text>
</comment>
<sequence length="603" mass="68636">MNLFSTHCHEVVREYVQNVMIIDDGAQLNTANEPSSTIMLNTPINTSPLVSSFQQNIVFPKNQSQTLPENVHPLDTLSLTNAFFEEGIVAGIYQPKIQNDQTPEQFAAIARSACEKADIIVLDWILKDRKSDFSKAIVKEILRSDSENGGRIRAIMIYTGESHLNDLRDELCVYLADSSLDKNIDFEIHSSNLIIAFYNKDHQTYDFGPDRAVSESEIPTAALESFSKLVNGLIPAFAIKSAASIRKNTGRIISRFGKNLDSGYLAHRVLLPRADDSEVFMLENFVSYMRNILAISRVDNSTLGACTIEKWIKYNAEKLEKKIVHSDITCQIELADMIKLSREGFSGNLQKIINKSNKSISNEFDDISKKPSLDAISIFNTDKSQVIESSVELSILSSFRRTFKDIIGVNESPYLTQGSLIYSKSKNQFLLCITPKCDTVRINKKLNFSFVTLDETIDGKFDIVIPKNDIIDNHKKTIHKSEKLKIVEQVVDNILSNNIKENKSLRKQFHTFPPYEAKEYIYLHTTQKFHKLEHITFETDERKRVLSSNADPDIIIFWDENCDEYIWVGDLHDLNTISRVGNLVSNLNRTGTDEVEWLRRNAR</sequence>
<gene>
    <name evidence="2" type="ORF">EGT71_08320</name>
</gene>
<evidence type="ECO:0000313" key="2">
    <source>
        <dbReference type="EMBL" id="RSE27304.1"/>
    </source>
</evidence>
<dbReference type="Proteomes" id="UP000275331">
    <property type="component" value="Unassembled WGS sequence"/>
</dbReference>
<dbReference type="InterPro" id="IPR043834">
    <property type="entry name" value="REC"/>
</dbReference>
<protein>
    <recommendedName>
        <fullName evidence="1">Response receiver domain-containing protein</fullName>
    </recommendedName>
</protein>
<feature type="domain" description="Response receiver" evidence="1">
    <location>
        <begin position="15"/>
        <end position="203"/>
    </location>
</feature>
<dbReference type="RefSeq" id="WP_125293050.1">
    <property type="nucleotide sequence ID" value="NZ_RHWZ01000004.1"/>
</dbReference>
<organism evidence="2 3">
    <name type="scientific">Atlantibacter subterraneus</name>
    <dbReference type="NCBI Taxonomy" id="255519"/>
    <lineage>
        <taxon>Bacteria</taxon>
        <taxon>Pseudomonadati</taxon>
        <taxon>Pseudomonadota</taxon>
        <taxon>Gammaproteobacteria</taxon>
        <taxon>Enterobacterales</taxon>
        <taxon>Enterobacteriaceae</taxon>
        <taxon>Atlantibacter</taxon>
    </lineage>
</organism>
<dbReference type="EMBL" id="RHXB01000004">
    <property type="protein sequence ID" value="RSE27304.1"/>
    <property type="molecule type" value="Genomic_DNA"/>
</dbReference>
<dbReference type="AlphaFoldDB" id="A0A3R9GC23"/>
<accession>A0A3R9GC23</accession>
<dbReference type="Pfam" id="PF19192">
    <property type="entry name" value="Response_reg_2"/>
    <property type="match status" value="1"/>
</dbReference>
<name>A0A3R9GC23_9ENTR</name>
<reference evidence="2 3" key="1">
    <citation type="submission" date="2018-10" db="EMBL/GenBank/DDBJ databases">
        <title>Transmission dynamics of multidrug resistant bacteria on intensive care unit surfaces.</title>
        <authorList>
            <person name="D'Souza A.W."/>
            <person name="Potter R.F."/>
            <person name="Wallace M."/>
            <person name="Shupe A."/>
            <person name="Patel S."/>
            <person name="Sun S."/>
            <person name="Gul D."/>
            <person name="Kwon J.H."/>
            <person name="Andleeb S."/>
            <person name="Burnham C.-A.D."/>
            <person name="Dantas G."/>
        </authorList>
    </citation>
    <scope>NUCLEOTIDE SEQUENCE [LARGE SCALE GENOMIC DNA]</scope>
    <source>
        <strain evidence="2 3">AS_373</strain>
    </source>
</reference>
<proteinExistence type="predicted"/>
<evidence type="ECO:0000313" key="3">
    <source>
        <dbReference type="Proteomes" id="UP000275331"/>
    </source>
</evidence>
<evidence type="ECO:0000259" key="1">
    <source>
        <dbReference type="Pfam" id="PF19192"/>
    </source>
</evidence>